<dbReference type="Pfam" id="PF00746">
    <property type="entry name" value="Gram_pos_anchor"/>
    <property type="match status" value="1"/>
</dbReference>
<dbReference type="Gene3D" id="2.60.40.1110">
    <property type="match status" value="2"/>
</dbReference>
<dbReference type="InterPro" id="IPR013783">
    <property type="entry name" value="Ig-like_fold"/>
</dbReference>
<keyword evidence="4" id="KW-0964">Secreted</keyword>
<protein>
    <submittedName>
        <fullName evidence="14">Alpha-amylase family glycosyl hydrolase</fullName>
    </submittedName>
</protein>
<dbReference type="InterPro" id="IPR032640">
    <property type="entry name" value="AMPK1_CBM"/>
</dbReference>
<keyword evidence="15" id="KW-1185">Reference proteome</keyword>
<dbReference type="Pfam" id="PF16657">
    <property type="entry name" value="Malt_amylase_C"/>
    <property type="match status" value="1"/>
</dbReference>
<dbReference type="RefSeq" id="WP_273842199.1">
    <property type="nucleotide sequence ID" value="NZ_JAQQWT010000005.1"/>
</dbReference>
<reference evidence="14 15" key="1">
    <citation type="submission" date="2024-09" db="EMBL/GenBank/DDBJ databases">
        <authorList>
            <person name="Sun Q."/>
            <person name="Mori K."/>
        </authorList>
    </citation>
    <scope>NUCLEOTIDE SEQUENCE [LARGE SCALE GENOMIC DNA]</scope>
    <source>
        <strain evidence="14 15">NCAIM B.02301</strain>
    </source>
</reference>
<dbReference type="InterPro" id="IPR019931">
    <property type="entry name" value="LPXTG_anchor"/>
</dbReference>
<feature type="domain" description="Glycosyl hydrolase family 13 catalytic" evidence="13">
    <location>
        <begin position="634"/>
        <end position="1014"/>
    </location>
</feature>
<feature type="region of interest" description="Disordered" evidence="10">
    <location>
        <begin position="1115"/>
        <end position="1171"/>
    </location>
</feature>
<dbReference type="InterPro" id="IPR014756">
    <property type="entry name" value="Ig_E-set"/>
</dbReference>
<dbReference type="CDD" id="cd02859">
    <property type="entry name" value="E_set_AMPKbeta_like_N"/>
    <property type="match status" value="1"/>
</dbReference>
<dbReference type="Pfam" id="PF00128">
    <property type="entry name" value="Alpha-amylase"/>
    <property type="match status" value="1"/>
</dbReference>
<feature type="compositionally biased region" description="Basic and acidic residues" evidence="10">
    <location>
        <begin position="1145"/>
        <end position="1165"/>
    </location>
</feature>
<dbReference type="EMBL" id="JBHLTR010000054">
    <property type="protein sequence ID" value="MFC0560990.1"/>
    <property type="molecule type" value="Genomic_DNA"/>
</dbReference>
<evidence type="ECO:0000256" key="6">
    <source>
        <dbReference type="ARBA" id="ARBA00022801"/>
    </source>
</evidence>
<feature type="chain" id="PRO_5046515952" evidence="12">
    <location>
        <begin position="29"/>
        <end position="1206"/>
    </location>
</feature>
<keyword evidence="3" id="KW-0134">Cell wall</keyword>
<dbReference type="InterPro" id="IPR032091">
    <property type="entry name" value="Malt_amylase-like_C"/>
</dbReference>
<dbReference type="Proteomes" id="UP001589833">
    <property type="component" value="Unassembled WGS sequence"/>
</dbReference>
<sequence>MYTKHRKWFSFTLALLMVFSLLTSSLPAVVTAQSVSDLASPVVSSDGTVVFNYKDDNADRVLVAGGFTDWQNHALEMEQINGVWTTSTTLSPNVYPYKFIKDDEWMLDPLNSEEVSGNSKLVVPGLNIDSIPSTLKTGSTHSLKADVVQNSGAITSAEGVTWSLEDAPSGVEIMDSTLSISESLSGNETFKVKAVKDQFETTRQIKTVGVMYDYTIHYHRTNENFDNWDMWIYNSGYADAGYAFDSFVGNEYTFAKGTHSFPENEITVIPRKNDWSAQDGPFDLPVPTEETSTEVWIVQGLTDVFTSEAAAVAAIKEREGGLQPHIRLSYDRPDGNYEDWDVWVWGTGAEDQNHDFSRFEDGKAIAEIQVGPHADQVGFIVRKADWVDREPGGDRSITVNQTDPMTKVFVTSGETEFFTVPSIRKPSIHQGHASFQFRDKDLYLTDEMAKIEQVELDIKGIEGRHLMTKEEKNERFVFTYHDFPAGDYEYTFFVTVDGVTTEVTDPYNTVDGKSVIAYFNSTIDVSGTVAPKEVDYHQNTVLTLDITNEDEVDIREISVDLREVGGKEAVAIDPELQELTIAIDHQTTAGVKTLPITVVDTYGNEHKGAAEVTVKARHSIGAGDFDWDEARIYFLLTDRFFDGDSSNNDPYGVGYDKEMPGAYKGGDFKGLTSKLDYLQDLGINTIWINPIVENIVYDVRHNDTPHITPYYGYHGYWASNFETLNPHFGTMEDFHELIDEAHDRGMKLMIDVVLNHTGYGLKAADAELDGQIAHFPTDWDRARFDGMLRDGGTDSVRGELAGLPDFMTEDPEVREQIVQWQVDWIEKSRTSNGNTIDYFRVDTVKHVEDATWMKFKSEQTKVMPEFKMIGESWGAYYNDDHGYLNSGMMDSLLDFDFKNDAVDFANGQIEQVEQTLHARNAAISNGGTLGQFLGSHDEIGFLNQPTINGDEGKLKLGAALQITAKGQPVIYYGEELGYFGEANYPYYTNRYTIDWDIVEGNDVHEHYTKLLNARKDYSQVFSKGTRTQLAGSDAEGFTAFERSFDGESVVVAINVRNTENEVTFDVPFEAGSTVTDVYGNQTYTVSADQALSVTIPDRDAGGTVILVAGTVSSPVNGVEPTEARPDVPKKTEKPKGKNPFKTKKKQEVKDKLDKKSNGGKVEKAPVETNGARLPNTSTNMYSYFVLGTLFLLVGGGIIIRKRKIDM</sequence>
<name>A0ABV6NJQ3_9BACI</name>
<evidence type="ECO:0000259" key="13">
    <source>
        <dbReference type="SMART" id="SM00642"/>
    </source>
</evidence>
<gene>
    <name evidence="14" type="ORF">ACFFH4_18755</name>
</gene>
<comment type="similarity">
    <text evidence="2">Belongs to the glycosyl hydrolase 13 family.</text>
</comment>
<dbReference type="CDD" id="cd10315">
    <property type="entry name" value="CBM41_pullulanase"/>
    <property type="match status" value="1"/>
</dbReference>
<evidence type="ECO:0000313" key="14">
    <source>
        <dbReference type="EMBL" id="MFC0560990.1"/>
    </source>
</evidence>
<dbReference type="Pfam" id="PF03714">
    <property type="entry name" value="PUD"/>
    <property type="match status" value="2"/>
</dbReference>
<dbReference type="PANTHER" id="PTHR10357:SF209">
    <property type="entry name" value="PERIPLASMIC ALPHA-AMYLASE"/>
    <property type="match status" value="1"/>
</dbReference>
<keyword evidence="8" id="KW-0572">Peptidoglycan-anchor</keyword>
<keyword evidence="7" id="KW-0106">Calcium</keyword>
<dbReference type="Gene3D" id="3.20.20.80">
    <property type="entry name" value="Glycosidases"/>
    <property type="match status" value="1"/>
</dbReference>
<accession>A0ABV6NJQ3</accession>
<feature type="compositionally biased region" description="Basic and acidic residues" evidence="10">
    <location>
        <begin position="1121"/>
        <end position="1135"/>
    </location>
</feature>
<keyword evidence="5 12" id="KW-0732">Signal</keyword>
<evidence type="ECO:0000256" key="8">
    <source>
        <dbReference type="ARBA" id="ARBA00023088"/>
    </source>
</evidence>
<evidence type="ECO:0000256" key="4">
    <source>
        <dbReference type="ARBA" id="ARBA00022525"/>
    </source>
</evidence>
<feature type="transmembrane region" description="Helical" evidence="11">
    <location>
        <begin position="1180"/>
        <end position="1199"/>
    </location>
</feature>
<dbReference type="Gene3D" id="2.60.40.1180">
    <property type="entry name" value="Golgi alpha-mannosidase II"/>
    <property type="match status" value="1"/>
</dbReference>
<dbReference type="InterPro" id="IPR017853">
    <property type="entry name" value="GH"/>
</dbReference>
<evidence type="ECO:0000256" key="2">
    <source>
        <dbReference type="ARBA" id="ARBA00008061"/>
    </source>
</evidence>
<keyword evidence="11" id="KW-1133">Transmembrane helix</keyword>
<dbReference type="SMART" id="SM00642">
    <property type="entry name" value="Aamy"/>
    <property type="match status" value="1"/>
</dbReference>
<dbReference type="NCBIfam" id="TIGR01167">
    <property type="entry name" value="LPXTG_anchor"/>
    <property type="match status" value="1"/>
</dbReference>
<evidence type="ECO:0000256" key="7">
    <source>
        <dbReference type="ARBA" id="ARBA00022837"/>
    </source>
</evidence>
<feature type="signal peptide" evidence="12">
    <location>
        <begin position="1"/>
        <end position="28"/>
    </location>
</feature>
<dbReference type="InterPro" id="IPR006047">
    <property type="entry name" value="GH13_cat_dom"/>
</dbReference>
<comment type="subcellular location">
    <subcellularLocation>
        <location evidence="1">Secreted</location>
        <location evidence="1">Cell wall</location>
        <topology evidence="1">Peptidoglycan-anchor</topology>
    </subcellularLocation>
</comment>
<evidence type="ECO:0000256" key="5">
    <source>
        <dbReference type="ARBA" id="ARBA00022729"/>
    </source>
</evidence>
<dbReference type="Pfam" id="PF16561">
    <property type="entry name" value="AMPK1_CBM"/>
    <property type="match status" value="1"/>
</dbReference>
<comment type="caution">
    <text evidence="14">The sequence shown here is derived from an EMBL/GenBank/DDBJ whole genome shotgun (WGS) entry which is preliminary data.</text>
</comment>
<dbReference type="InterPro" id="IPR013780">
    <property type="entry name" value="Glyco_hydro_b"/>
</dbReference>
<keyword evidence="6 14" id="KW-0378">Hydrolase</keyword>
<dbReference type="PANTHER" id="PTHR10357">
    <property type="entry name" value="ALPHA-AMYLASE FAMILY MEMBER"/>
    <property type="match status" value="1"/>
</dbReference>
<dbReference type="SUPFAM" id="SSF51445">
    <property type="entry name" value="(Trans)glycosidases"/>
    <property type="match status" value="1"/>
</dbReference>
<evidence type="ECO:0000256" key="1">
    <source>
        <dbReference type="ARBA" id="ARBA00004168"/>
    </source>
</evidence>
<dbReference type="InterPro" id="IPR005323">
    <property type="entry name" value="CBM41_pullulanase"/>
</dbReference>
<keyword evidence="11" id="KW-0812">Transmembrane</keyword>
<evidence type="ECO:0000256" key="12">
    <source>
        <dbReference type="SAM" id="SignalP"/>
    </source>
</evidence>
<dbReference type="SUPFAM" id="SSF51011">
    <property type="entry name" value="Glycosyl hydrolase domain"/>
    <property type="match status" value="1"/>
</dbReference>
<dbReference type="SUPFAM" id="SSF81296">
    <property type="entry name" value="E set domains"/>
    <property type="match status" value="1"/>
</dbReference>
<evidence type="ECO:0000256" key="11">
    <source>
        <dbReference type="SAM" id="Phobius"/>
    </source>
</evidence>
<evidence type="ECO:0000256" key="9">
    <source>
        <dbReference type="ARBA" id="ARBA00023295"/>
    </source>
</evidence>
<dbReference type="InterPro" id="IPR013784">
    <property type="entry name" value="Carb-bd-like_fold"/>
</dbReference>
<evidence type="ECO:0000313" key="15">
    <source>
        <dbReference type="Proteomes" id="UP001589833"/>
    </source>
</evidence>
<keyword evidence="11" id="KW-0472">Membrane</keyword>
<proteinExistence type="inferred from homology"/>
<evidence type="ECO:0000256" key="10">
    <source>
        <dbReference type="SAM" id="MobiDB-lite"/>
    </source>
</evidence>
<dbReference type="SUPFAM" id="SSF49452">
    <property type="entry name" value="Starch-binding domain-like"/>
    <property type="match status" value="2"/>
</dbReference>
<keyword evidence="9" id="KW-0326">Glycosidase</keyword>
<organism evidence="14 15">
    <name type="scientific">Halalkalibacter alkalisediminis</name>
    <dbReference type="NCBI Taxonomy" id="935616"/>
    <lineage>
        <taxon>Bacteria</taxon>
        <taxon>Bacillati</taxon>
        <taxon>Bacillota</taxon>
        <taxon>Bacilli</taxon>
        <taxon>Bacillales</taxon>
        <taxon>Bacillaceae</taxon>
        <taxon>Halalkalibacter</taxon>
    </lineage>
</organism>
<evidence type="ECO:0000256" key="3">
    <source>
        <dbReference type="ARBA" id="ARBA00022512"/>
    </source>
</evidence>
<dbReference type="GO" id="GO:0016787">
    <property type="term" value="F:hydrolase activity"/>
    <property type="evidence" value="ECO:0007669"/>
    <property type="project" value="UniProtKB-KW"/>
</dbReference>
<dbReference type="Gene3D" id="2.60.40.10">
    <property type="entry name" value="Immunoglobulins"/>
    <property type="match status" value="1"/>
</dbReference>